<name>A0A1B6I0E0_9HEMI</name>
<keyword evidence="6" id="KW-0653">Protein transport</keyword>
<dbReference type="InterPro" id="IPR058584">
    <property type="entry name" value="IMB1_TNPO1-like_TPR"/>
</dbReference>
<dbReference type="InterPro" id="IPR016024">
    <property type="entry name" value="ARM-type_fold"/>
</dbReference>
<proteinExistence type="predicted"/>
<dbReference type="GO" id="GO:0005634">
    <property type="term" value="C:nucleus"/>
    <property type="evidence" value="ECO:0007669"/>
    <property type="project" value="UniProtKB-SubCell"/>
</dbReference>
<dbReference type="SMART" id="SM00913">
    <property type="entry name" value="IBN_N"/>
    <property type="match status" value="1"/>
</dbReference>
<feature type="domain" description="Importin N-terminal" evidence="10">
    <location>
        <begin position="19"/>
        <end position="87"/>
    </location>
</feature>
<dbReference type="Gene3D" id="1.25.10.10">
    <property type="entry name" value="Leucine-rich Repeat Variant"/>
    <property type="match status" value="1"/>
</dbReference>
<evidence type="ECO:0000256" key="3">
    <source>
        <dbReference type="ARBA" id="ARBA00022448"/>
    </source>
</evidence>
<evidence type="ECO:0000256" key="7">
    <source>
        <dbReference type="ARBA" id="ARBA00022990"/>
    </source>
</evidence>
<keyword evidence="4" id="KW-0963">Cytoplasm</keyword>
<dbReference type="GO" id="GO:0006606">
    <property type="term" value="P:protein import into nucleus"/>
    <property type="evidence" value="ECO:0007669"/>
    <property type="project" value="InterPro"/>
</dbReference>
<dbReference type="InterPro" id="IPR057672">
    <property type="entry name" value="TPR_IPO4/5"/>
</dbReference>
<evidence type="ECO:0000256" key="5">
    <source>
        <dbReference type="ARBA" id="ARBA00022737"/>
    </source>
</evidence>
<keyword evidence="3" id="KW-0813">Transport</keyword>
<dbReference type="GO" id="GO:0031267">
    <property type="term" value="F:small GTPase binding"/>
    <property type="evidence" value="ECO:0007669"/>
    <property type="project" value="InterPro"/>
</dbReference>
<dbReference type="Pfam" id="PF03810">
    <property type="entry name" value="IBN_N"/>
    <property type="match status" value="1"/>
</dbReference>
<evidence type="ECO:0000256" key="2">
    <source>
        <dbReference type="ARBA" id="ARBA00004496"/>
    </source>
</evidence>
<dbReference type="Pfam" id="PF25780">
    <property type="entry name" value="TPR_IPO5"/>
    <property type="match status" value="1"/>
</dbReference>
<dbReference type="Pfam" id="PF02985">
    <property type="entry name" value="HEAT"/>
    <property type="match status" value="1"/>
</dbReference>
<keyword evidence="5" id="KW-0677">Repeat</keyword>
<dbReference type="PROSITE" id="PS50166">
    <property type="entry name" value="IMPORTIN_B_NT"/>
    <property type="match status" value="1"/>
</dbReference>
<evidence type="ECO:0000313" key="11">
    <source>
        <dbReference type="EMBL" id="JAS80345.1"/>
    </source>
</evidence>
<evidence type="ECO:0000259" key="10">
    <source>
        <dbReference type="PROSITE" id="PS50166"/>
    </source>
</evidence>
<dbReference type="SUPFAM" id="SSF48371">
    <property type="entry name" value="ARM repeat"/>
    <property type="match status" value="2"/>
</dbReference>
<organism evidence="11">
    <name type="scientific">Homalodisca liturata</name>
    <dbReference type="NCBI Taxonomy" id="320908"/>
    <lineage>
        <taxon>Eukaryota</taxon>
        <taxon>Metazoa</taxon>
        <taxon>Ecdysozoa</taxon>
        <taxon>Arthropoda</taxon>
        <taxon>Hexapoda</taxon>
        <taxon>Insecta</taxon>
        <taxon>Pterygota</taxon>
        <taxon>Neoptera</taxon>
        <taxon>Paraneoptera</taxon>
        <taxon>Hemiptera</taxon>
        <taxon>Auchenorrhyncha</taxon>
        <taxon>Membracoidea</taxon>
        <taxon>Cicadellidae</taxon>
        <taxon>Cicadellinae</taxon>
        <taxon>Proconiini</taxon>
        <taxon>Homalodisca</taxon>
    </lineage>
</organism>
<evidence type="ECO:0000256" key="9">
    <source>
        <dbReference type="SAM" id="MobiDB-lite"/>
    </source>
</evidence>
<gene>
    <name evidence="11" type="ORF">g.14802</name>
</gene>
<sequence length="1075" mass="119685">MEGILHKLILPDNDIINEGTKELQAELKKSDAVPALCSVIGSSPNPQIRQLAGIILKKKLVKHRYWLKLPLETRQFVKQGLMQSLVNDQEKSVKTAIGQVIGVLIRHEIPENGWPELMQFIQQMTMSDNINDKELGFFTLQILTDMASDQFLAHAHSFATLFTNTLNGLQDPASNLAYLTLMCMVNFVAAIEGDQFMVNAYHSMMPRVMAVVKGLATKRPDKAVEVLYLVDELADSAISAIVPHLRLIVETCLELSLDRTCGEDLQIKALNIVGTLIQAKKKQIVRLKMVEPILDVLFRLMCTPGEDDGGDDFPGMDESHTPTTVANQILDMLALHLPPDKLLLPLMEKYIIPNIQHNEPNVRKAVYLGLAVVVEGCADYIRQRHMQDFISYVKTGLSDPTPLVTNAALFAVGQFSEHLQPNISIYASEIIPILLEHLKDILKKEEEPSQKVDRMFYALESFCENLNESLLPFLPLLMSYLIPLLSPPHPVRLRELAISAVGACANAAKEEMMPYFTGIMNSFKEYLTEIQSSETMCLQVQSVDTLGILARTIGNENFMPMTRETMELGIQLINKTDDPDLRKSLYGLFASVSTVLKQEMAPYLTIIVDLILKSIRIDKGIILHKDDNNPTVGLFENLSDTEESEEDLGNTSDVSSDKDNSEDGFTVENAYLEEKEEAVIAVRELAQNCLEAFEPYVEICFQEIIRVVNYPHDDIRSAALGTVTQLCIHMHKVSPGGRNALQSALNMLIPKCAEVVRTDKEREVVITGLDTYLELLKEIGSPVLEGEGHTDAIINCVKDVLNCRTECQDEGDGEEGEEEAEGDELLIESAGEIIPHLGKVMPPLEFAQHYTQFLPMFVNLTKKQASDAQRSFGVGMIAECMACAGPCLPAYAQQLLSLLITLARDQNDEVRNNAIFALGELVYHGRDCIFPFYGEILQTLSHAVVNESNSGALDNICGALARLIITNVSGIPLEQVIPVFVRYLPLREDFEENKWVYQSLNNLYQMGSPPLLQNLNPVIKACAISLHGNQIETENRSLILNLLKSCHRDFPTECTQAARELPEPVASTLKEACVS</sequence>
<dbReference type="PANTHER" id="PTHR10527">
    <property type="entry name" value="IMPORTIN BETA"/>
    <property type="match status" value="1"/>
</dbReference>
<accession>A0A1B6I0E0</accession>
<evidence type="ECO:0000256" key="8">
    <source>
        <dbReference type="ARBA" id="ARBA00023242"/>
    </source>
</evidence>
<dbReference type="AlphaFoldDB" id="A0A1B6I0E0"/>
<dbReference type="InterPro" id="IPR011989">
    <property type="entry name" value="ARM-like"/>
</dbReference>
<reference evidence="11" key="1">
    <citation type="submission" date="2015-11" db="EMBL/GenBank/DDBJ databases">
        <title>De novo transcriptome assembly of four potential Pierce s Disease insect vectors from Arizona vineyards.</title>
        <authorList>
            <person name="Tassone E.E."/>
        </authorList>
    </citation>
    <scope>NUCLEOTIDE SEQUENCE</scope>
</reference>
<keyword evidence="7" id="KW-0007">Acetylation</keyword>
<dbReference type="InterPro" id="IPR040122">
    <property type="entry name" value="Importin_beta"/>
</dbReference>
<dbReference type="Pfam" id="PF25574">
    <property type="entry name" value="TPR_IMB1"/>
    <property type="match status" value="1"/>
</dbReference>
<comment type="subcellular location">
    <subcellularLocation>
        <location evidence="2">Cytoplasm</location>
    </subcellularLocation>
    <subcellularLocation>
        <location evidence="1">Nucleus</location>
    </subcellularLocation>
</comment>
<keyword evidence="8" id="KW-0539">Nucleus</keyword>
<feature type="region of interest" description="Disordered" evidence="9">
    <location>
        <begin position="640"/>
        <end position="663"/>
    </location>
</feature>
<protein>
    <recommendedName>
        <fullName evidence="10">Importin N-terminal domain-containing protein</fullName>
    </recommendedName>
</protein>
<evidence type="ECO:0000256" key="1">
    <source>
        <dbReference type="ARBA" id="ARBA00004123"/>
    </source>
</evidence>
<evidence type="ECO:0000256" key="6">
    <source>
        <dbReference type="ARBA" id="ARBA00022927"/>
    </source>
</evidence>
<dbReference type="EMBL" id="GECU01027361">
    <property type="protein sequence ID" value="JAS80345.1"/>
    <property type="molecule type" value="Transcribed_RNA"/>
</dbReference>
<evidence type="ECO:0000256" key="4">
    <source>
        <dbReference type="ARBA" id="ARBA00022490"/>
    </source>
</evidence>
<dbReference type="InterPro" id="IPR001494">
    <property type="entry name" value="Importin-beta_N"/>
</dbReference>
<dbReference type="GO" id="GO:0005737">
    <property type="term" value="C:cytoplasm"/>
    <property type="evidence" value="ECO:0007669"/>
    <property type="project" value="UniProtKB-SubCell"/>
</dbReference>
<dbReference type="InterPro" id="IPR000357">
    <property type="entry name" value="HEAT"/>
</dbReference>